<sequence length="588" mass="67345">MKSALDRFKDLPEIILLLAARLPPKDLHAFRLTSRLFHIICQSVFFSDFRLHNRWNSESLQQLASYAYALFSLNTGEGCIPLSLYYQNTVCFLRGSSSAVSFPQPTLSQRPVSILPRETLGALCDASCFATQLFHVVHQSPCLAILDLGRVIINTDIGLTLLTRVLSTIGNLQSLKLWVYSDHINPQIILKALVYSFPGLLKSFSLLYAPNCRALKPEAWDKKSTKLNETVSQQLGPTIKRTEPLMRMSDWNLIVTGNEYISAEVLLPLFKLFPELTSMDVPAIDNKDTNYLSSIAFRILEACPRLKHLSKWDIQADEEGRMMFAFLEQMKENTLESLQFLQYTEELQSLVWGLDYHNKSVKSIILNECQSMSATSIAWIFFQCPALEVFKISINYDSEFEIPRDVLVRQEWASTKFKELKLFVQLDEEVLEPSYPMSDWTNGMERFCRQIGALTQLRVLDLKVAVEKDSRNRDGDYITYKDKTFPGLLTLEDRGKGCLGWLQLLSGLKDLEELHGSFNLDVMLGGFEFGQEEADWVVEHWPKLKFIEFFTLPEGTPISYSQPLLSMITRLPGLKLASFYIDVHYPWQ</sequence>
<feature type="domain" description="F-box" evidence="1">
    <location>
        <begin position="10"/>
        <end position="44"/>
    </location>
</feature>
<gene>
    <name evidence="2" type="ORF">BGZ96_003852</name>
</gene>
<evidence type="ECO:0000313" key="3">
    <source>
        <dbReference type="Proteomes" id="UP001194696"/>
    </source>
</evidence>
<dbReference type="CDD" id="cd09917">
    <property type="entry name" value="F-box_SF"/>
    <property type="match status" value="1"/>
</dbReference>
<dbReference type="SUPFAM" id="SSF52047">
    <property type="entry name" value="RNI-like"/>
    <property type="match status" value="1"/>
</dbReference>
<dbReference type="InterPro" id="IPR001810">
    <property type="entry name" value="F-box_dom"/>
</dbReference>
<comment type="caution">
    <text evidence="2">The sequence shown here is derived from an EMBL/GenBank/DDBJ whole genome shotgun (WGS) entry which is preliminary data.</text>
</comment>
<evidence type="ECO:0000313" key="2">
    <source>
        <dbReference type="EMBL" id="KAG0275270.1"/>
    </source>
</evidence>
<proteinExistence type="predicted"/>
<evidence type="ECO:0000259" key="1">
    <source>
        <dbReference type="Pfam" id="PF00646"/>
    </source>
</evidence>
<dbReference type="Pfam" id="PF00646">
    <property type="entry name" value="F-box"/>
    <property type="match status" value="1"/>
</dbReference>
<dbReference type="Proteomes" id="UP001194696">
    <property type="component" value="Unassembled WGS sequence"/>
</dbReference>
<organism evidence="2 3">
    <name type="scientific">Linnemannia gamsii</name>
    <dbReference type="NCBI Taxonomy" id="64522"/>
    <lineage>
        <taxon>Eukaryota</taxon>
        <taxon>Fungi</taxon>
        <taxon>Fungi incertae sedis</taxon>
        <taxon>Mucoromycota</taxon>
        <taxon>Mortierellomycotina</taxon>
        <taxon>Mortierellomycetes</taxon>
        <taxon>Mortierellales</taxon>
        <taxon>Mortierellaceae</taxon>
        <taxon>Linnemannia</taxon>
    </lineage>
</organism>
<dbReference type="Gene3D" id="3.80.10.10">
    <property type="entry name" value="Ribonuclease Inhibitor"/>
    <property type="match status" value="1"/>
</dbReference>
<keyword evidence="3" id="KW-1185">Reference proteome</keyword>
<dbReference type="EMBL" id="JAAAIM010001876">
    <property type="protein sequence ID" value="KAG0275270.1"/>
    <property type="molecule type" value="Genomic_DNA"/>
</dbReference>
<dbReference type="InterPro" id="IPR032675">
    <property type="entry name" value="LRR_dom_sf"/>
</dbReference>
<reference evidence="2 3" key="1">
    <citation type="journal article" date="2020" name="Fungal Divers.">
        <title>Resolving the Mortierellaceae phylogeny through synthesis of multi-gene phylogenetics and phylogenomics.</title>
        <authorList>
            <person name="Vandepol N."/>
            <person name="Liber J."/>
            <person name="Desiro A."/>
            <person name="Na H."/>
            <person name="Kennedy M."/>
            <person name="Barry K."/>
            <person name="Grigoriev I.V."/>
            <person name="Miller A.N."/>
            <person name="O'Donnell K."/>
            <person name="Stajich J.E."/>
            <person name="Bonito G."/>
        </authorList>
    </citation>
    <scope>NUCLEOTIDE SEQUENCE [LARGE SCALE GENOMIC DNA]</scope>
    <source>
        <strain evidence="2 3">AD045</strain>
    </source>
</reference>
<name>A0ABQ7JIS3_9FUNG</name>
<protein>
    <recommendedName>
        <fullName evidence="1">F-box domain-containing protein</fullName>
    </recommendedName>
</protein>
<accession>A0ABQ7JIS3</accession>